<dbReference type="Proteomes" id="UP001164743">
    <property type="component" value="Chromosome 13A"/>
</dbReference>
<dbReference type="RefSeq" id="XP_053026329.1">
    <property type="nucleotide sequence ID" value="XM_053162344.1"/>
</dbReference>
<evidence type="ECO:0000313" key="2">
    <source>
        <dbReference type="Proteomes" id="UP001164743"/>
    </source>
</evidence>
<name>A0ABY7D1P1_9BASI</name>
<organism evidence="1 2">
    <name type="scientific">Puccinia triticina</name>
    <dbReference type="NCBI Taxonomy" id="208348"/>
    <lineage>
        <taxon>Eukaryota</taxon>
        <taxon>Fungi</taxon>
        <taxon>Dikarya</taxon>
        <taxon>Basidiomycota</taxon>
        <taxon>Pucciniomycotina</taxon>
        <taxon>Pucciniomycetes</taxon>
        <taxon>Pucciniales</taxon>
        <taxon>Pucciniaceae</taxon>
        <taxon>Puccinia</taxon>
    </lineage>
</organism>
<protein>
    <submittedName>
        <fullName evidence="1">Uncharacterized protein</fullName>
    </submittedName>
</protein>
<dbReference type="EMBL" id="CP110433">
    <property type="protein sequence ID" value="WAQ90774.1"/>
    <property type="molecule type" value="Genomic_DNA"/>
</dbReference>
<keyword evidence="2" id="KW-1185">Reference proteome</keyword>
<sequence>MCRTRLMRIRGYTTDENPRIRPAYNAVLLPAKARGTAIEATTNASAVSTSALTLVTPVFPTPATAIIGPQAASNGPAPPE</sequence>
<reference evidence="1" key="1">
    <citation type="submission" date="2022-10" db="EMBL/GenBank/DDBJ databases">
        <title>Puccinia triticina Genome sequencing and assembly.</title>
        <authorList>
            <person name="Li C."/>
        </authorList>
    </citation>
    <scope>NUCLEOTIDE SEQUENCE</scope>
    <source>
        <strain evidence="1">Pt15</strain>
    </source>
</reference>
<dbReference type="GeneID" id="77803239"/>
<gene>
    <name evidence="1" type="ORF">PtA15_13A173</name>
</gene>
<evidence type="ECO:0000313" key="1">
    <source>
        <dbReference type="EMBL" id="WAQ90774.1"/>
    </source>
</evidence>
<proteinExistence type="predicted"/>
<accession>A0ABY7D1P1</accession>